<dbReference type="Gene3D" id="3.40.50.2300">
    <property type="match status" value="2"/>
</dbReference>
<feature type="domain" description="Histidine kinase" evidence="14">
    <location>
        <begin position="17"/>
        <end position="234"/>
    </location>
</feature>
<dbReference type="Pfam" id="PF01627">
    <property type="entry name" value="Hpt"/>
    <property type="match status" value="1"/>
</dbReference>
<accession>U1GTC8</accession>
<organism evidence="17 19">
    <name type="scientific">Treponema socranskii subsp. socranskii VPI DR56BR1116 = ATCC 35536</name>
    <dbReference type="NCBI Taxonomy" id="1125725"/>
    <lineage>
        <taxon>Bacteria</taxon>
        <taxon>Pseudomonadati</taxon>
        <taxon>Spirochaetota</taxon>
        <taxon>Spirochaetia</taxon>
        <taxon>Spirochaetales</taxon>
        <taxon>Treponemataceae</taxon>
        <taxon>Treponema</taxon>
    </lineage>
</organism>
<dbReference type="PROSITE" id="PS50109">
    <property type="entry name" value="HIS_KIN"/>
    <property type="match status" value="1"/>
</dbReference>
<dbReference type="InterPro" id="IPR003594">
    <property type="entry name" value="HATPase_dom"/>
</dbReference>
<dbReference type="FunFam" id="3.30.565.10:FF:000010">
    <property type="entry name" value="Sensor histidine kinase RcsC"/>
    <property type="match status" value="1"/>
</dbReference>
<dbReference type="EMBL" id="AVQI01000041">
    <property type="protein sequence ID" value="ERK03231.1"/>
    <property type="molecule type" value="Genomic_DNA"/>
</dbReference>
<evidence type="ECO:0000256" key="12">
    <source>
        <dbReference type="PROSITE-ProRule" id="PRU00110"/>
    </source>
</evidence>
<dbReference type="eggNOG" id="COG2205">
    <property type="taxonomic scope" value="Bacteria"/>
</dbReference>
<dbReference type="eggNOG" id="COG0642">
    <property type="taxonomic scope" value="Bacteria"/>
</dbReference>
<dbReference type="PATRIC" id="fig|1125725.3.peg.804"/>
<evidence type="ECO:0000259" key="15">
    <source>
        <dbReference type="PROSITE" id="PS50110"/>
    </source>
</evidence>
<dbReference type="STRING" id="1125725.HMPREF1325_0189"/>
<evidence type="ECO:0000256" key="1">
    <source>
        <dbReference type="ARBA" id="ARBA00000085"/>
    </source>
</evidence>
<comment type="caution">
    <text evidence="17">The sequence shown here is derived from an EMBL/GenBank/DDBJ whole genome shotgun (WGS) entry which is preliminary data.</text>
</comment>
<dbReference type="EMBL" id="AUZJ01000015">
    <property type="protein sequence ID" value="ERF61190.1"/>
    <property type="molecule type" value="Genomic_DNA"/>
</dbReference>
<evidence type="ECO:0000313" key="19">
    <source>
        <dbReference type="Proteomes" id="UP000016412"/>
    </source>
</evidence>
<dbReference type="PROSITE" id="PS50894">
    <property type="entry name" value="HPT"/>
    <property type="match status" value="1"/>
</dbReference>
<dbReference type="InterPro" id="IPR003661">
    <property type="entry name" value="HisK_dim/P_dom"/>
</dbReference>
<dbReference type="InterPro" id="IPR011006">
    <property type="entry name" value="CheY-like_superfamily"/>
</dbReference>
<keyword evidence="5 13" id="KW-0597">Phosphoprotein</keyword>
<evidence type="ECO:0000259" key="14">
    <source>
        <dbReference type="PROSITE" id="PS50109"/>
    </source>
</evidence>
<dbReference type="CDD" id="cd00082">
    <property type="entry name" value="HisKA"/>
    <property type="match status" value="1"/>
</dbReference>
<evidence type="ECO:0000256" key="10">
    <source>
        <dbReference type="ARBA" id="ARBA00023012"/>
    </source>
</evidence>
<dbReference type="Pfam" id="PF00072">
    <property type="entry name" value="Response_reg"/>
    <property type="match status" value="2"/>
</dbReference>
<name>U1GTC8_TRESO</name>
<dbReference type="EC" id="2.7.13.3" evidence="3"/>
<evidence type="ECO:0000256" key="13">
    <source>
        <dbReference type="PROSITE-ProRule" id="PRU00169"/>
    </source>
</evidence>
<dbReference type="CDD" id="cd00088">
    <property type="entry name" value="HPT"/>
    <property type="match status" value="1"/>
</dbReference>
<dbReference type="Proteomes" id="UP000016412">
    <property type="component" value="Unassembled WGS sequence"/>
</dbReference>
<dbReference type="SMART" id="SM00387">
    <property type="entry name" value="HATPase_c"/>
    <property type="match status" value="1"/>
</dbReference>
<keyword evidence="7" id="KW-0547">Nucleotide-binding</keyword>
<dbReference type="Proteomes" id="UP000016646">
    <property type="component" value="Unassembled WGS sequence"/>
</dbReference>
<keyword evidence="11" id="KW-0472">Membrane</keyword>
<dbReference type="Gene3D" id="1.20.120.160">
    <property type="entry name" value="HPT domain"/>
    <property type="match status" value="1"/>
</dbReference>
<dbReference type="InterPro" id="IPR001789">
    <property type="entry name" value="Sig_transdc_resp-reg_receiver"/>
</dbReference>
<dbReference type="PANTHER" id="PTHR45339">
    <property type="entry name" value="HYBRID SIGNAL TRANSDUCTION HISTIDINE KINASE J"/>
    <property type="match status" value="1"/>
</dbReference>
<feature type="modified residue" description="4-aspartylphosphate" evidence="13">
    <location>
        <position position="307"/>
    </location>
</feature>
<evidence type="ECO:0000313" key="20">
    <source>
        <dbReference type="Proteomes" id="UP000016646"/>
    </source>
</evidence>
<dbReference type="InterPro" id="IPR005467">
    <property type="entry name" value="His_kinase_dom"/>
</dbReference>
<dbReference type="Pfam" id="PF00512">
    <property type="entry name" value="HisKA"/>
    <property type="match status" value="1"/>
</dbReference>
<evidence type="ECO:0000256" key="8">
    <source>
        <dbReference type="ARBA" id="ARBA00022840"/>
    </source>
</evidence>
<dbReference type="OrthoDB" id="6192248at2"/>
<dbReference type="PROSITE" id="PS50110">
    <property type="entry name" value="RESPONSE_REGULATORY"/>
    <property type="match status" value="2"/>
</dbReference>
<proteinExistence type="predicted"/>
<reference evidence="19 20" key="1">
    <citation type="submission" date="2013-08" db="EMBL/GenBank/DDBJ databases">
        <authorList>
            <person name="Durkin A.S."/>
            <person name="Haft D.R."/>
            <person name="McCorrison J."/>
            <person name="Torralba M."/>
            <person name="Gillis M."/>
            <person name="Haft D.H."/>
            <person name="Methe B."/>
            <person name="Sutton G."/>
            <person name="Nelson K.E."/>
        </authorList>
    </citation>
    <scope>NUCLEOTIDE SEQUENCE [LARGE SCALE GENOMIC DNA]</scope>
    <source>
        <strain evidence="18 20">ATCC 35536</strain>
        <strain evidence="17 19">VPI DR56BR1116</strain>
    </source>
</reference>
<sequence>MEKSNIDPDQRLTFLANTVHEIRTPVQTIIGTLELLSDTKLNNEQQEYVRQIQFSTNVLLSLVNDILDFTKIKSRQITLESIPYDVVALTEQVVDLVSMEAFGKGIELVVDSDYELPQLVIGDPTRIQQVLLNIIKNAVKFTQSGYIHVALTCKDKKTLLFETADTGIGIPKEKQGQLFTDYYQAETSTTRKYGGTGLGLAICKGLVSAMNGEIGVRTNPDGGSVFWFTVPFVAAQNLPAPSTVAAIPPNTRILIVDDSLLAVNSMRRKFNSFGLYNISYAKDAAEALLKMKNANHLGKPFSLVFIDMSLPKVDGWHLAWEIKECNFNNAKLYLLVPEGQMGAEAKMKLINLFNGYLYKPVKRHLVQSLLNDIYDVPTDLETLDAKQSKANEAAVAENGTSVTEGMTVLVAEDHPLNRKLIITFLTKLGVPVIEAENGKQAVEAVEKNRAINMIFMDIQMPIMDGIEASKNIRASGYTGIIVACTANNDEDDFELYRKIGMNDILVKPFKRDDIKTLIEKWHAVIELPVAPKITILDSMITSADAAWNQKDFEDTIGGDSILGRELIAEYRKQLASLLHDAEKAVAEKDFDELRRIGHKIKGSSAAISAKALAKRGARIEEDAKKHDIENIRSGFAALKNELAVFEVDSDIWQREHAKTRRT</sequence>
<keyword evidence="9" id="KW-1133">Transmembrane helix</keyword>
<feature type="domain" description="Response regulatory" evidence="15">
    <location>
        <begin position="252"/>
        <end position="374"/>
    </location>
</feature>
<dbReference type="InterPro" id="IPR008207">
    <property type="entry name" value="Sig_transdc_His_kin_Hpt_dom"/>
</dbReference>
<evidence type="ECO:0000313" key="18">
    <source>
        <dbReference type="EMBL" id="ERK03231.1"/>
    </source>
</evidence>
<dbReference type="RefSeq" id="WP_021329845.1">
    <property type="nucleotide sequence ID" value="NZ_AUZJ01000015.1"/>
</dbReference>
<dbReference type="CDD" id="cd17546">
    <property type="entry name" value="REC_hyHK_CKI1_RcsC-like"/>
    <property type="match status" value="1"/>
</dbReference>
<gene>
    <name evidence="18" type="ORF">HMPREF0860_2623</name>
    <name evidence="17" type="ORF">HMPREF1325_0189</name>
</gene>
<comment type="catalytic activity">
    <reaction evidence="1">
        <text>ATP + protein L-histidine = ADP + protein N-phospho-L-histidine.</text>
        <dbReference type="EC" id="2.7.13.3"/>
    </reaction>
</comment>
<evidence type="ECO:0000313" key="17">
    <source>
        <dbReference type="EMBL" id="ERF61190.1"/>
    </source>
</evidence>
<evidence type="ECO:0000256" key="7">
    <source>
        <dbReference type="ARBA" id="ARBA00022741"/>
    </source>
</evidence>
<feature type="modified residue" description="4-aspartylphosphate" evidence="13">
    <location>
        <position position="457"/>
    </location>
</feature>
<keyword evidence="20" id="KW-1185">Reference proteome</keyword>
<dbReference type="Gene3D" id="3.30.565.10">
    <property type="entry name" value="Histidine kinase-like ATPase, C-terminal domain"/>
    <property type="match status" value="1"/>
</dbReference>
<evidence type="ECO:0000256" key="3">
    <source>
        <dbReference type="ARBA" id="ARBA00012438"/>
    </source>
</evidence>
<dbReference type="SMART" id="SM00448">
    <property type="entry name" value="REC"/>
    <property type="match status" value="2"/>
</dbReference>
<dbReference type="PRINTS" id="PR00344">
    <property type="entry name" value="BCTRLSENSOR"/>
</dbReference>
<keyword evidence="6" id="KW-0812">Transmembrane</keyword>
<dbReference type="SMART" id="SM00388">
    <property type="entry name" value="HisKA"/>
    <property type="match status" value="1"/>
</dbReference>
<keyword evidence="8" id="KW-0067">ATP-binding</keyword>
<protein>
    <recommendedName>
        <fullName evidence="3">histidine kinase</fullName>
        <ecNumber evidence="3">2.7.13.3</ecNumber>
    </recommendedName>
</protein>
<dbReference type="SUPFAM" id="SSF52172">
    <property type="entry name" value="CheY-like"/>
    <property type="match status" value="2"/>
</dbReference>
<feature type="domain" description="Response regulatory" evidence="15">
    <location>
        <begin position="407"/>
        <end position="522"/>
    </location>
</feature>
<dbReference type="CDD" id="cd16922">
    <property type="entry name" value="HATPase_EvgS-ArcB-TorS-like"/>
    <property type="match status" value="1"/>
</dbReference>
<dbReference type="GO" id="GO:0005886">
    <property type="term" value="C:plasma membrane"/>
    <property type="evidence" value="ECO:0007669"/>
    <property type="project" value="UniProtKB-SubCell"/>
</dbReference>
<evidence type="ECO:0000256" key="2">
    <source>
        <dbReference type="ARBA" id="ARBA00004651"/>
    </source>
</evidence>
<dbReference type="AlphaFoldDB" id="U1GTC8"/>
<evidence type="ECO:0000259" key="16">
    <source>
        <dbReference type="PROSITE" id="PS50894"/>
    </source>
</evidence>
<dbReference type="GO" id="GO:0000155">
    <property type="term" value="F:phosphorelay sensor kinase activity"/>
    <property type="evidence" value="ECO:0007669"/>
    <property type="project" value="InterPro"/>
</dbReference>
<keyword evidence="10" id="KW-0902">Two-component regulatory system</keyword>
<dbReference type="SUPFAM" id="SSF47226">
    <property type="entry name" value="Histidine-containing phosphotransfer domain, HPT domain"/>
    <property type="match status" value="1"/>
</dbReference>
<dbReference type="PANTHER" id="PTHR45339:SF1">
    <property type="entry name" value="HYBRID SIGNAL TRANSDUCTION HISTIDINE KINASE J"/>
    <property type="match status" value="1"/>
</dbReference>
<feature type="modified residue" description="Phosphohistidine" evidence="12">
    <location>
        <position position="598"/>
    </location>
</feature>
<dbReference type="SUPFAM" id="SSF47384">
    <property type="entry name" value="Homodimeric domain of signal transducing histidine kinase"/>
    <property type="match status" value="1"/>
</dbReference>
<evidence type="ECO:0000256" key="9">
    <source>
        <dbReference type="ARBA" id="ARBA00022989"/>
    </source>
</evidence>
<dbReference type="GO" id="GO:0005524">
    <property type="term" value="F:ATP binding"/>
    <property type="evidence" value="ECO:0007669"/>
    <property type="project" value="UniProtKB-KW"/>
</dbReference>
<dbReference type="InterPro" id="IPR036097">
    <property type="entry name" value="HisK_dim/P_sf"/>
</dbReference>
<evidence type="ECO:0000256" key="11">
    <source>
        <dbReference type="ARBA" id="ARBA00023136"/>
    </source>
</evidence>
<evidence type="ECO:0000256" key="6">
    <source>
        <dbReference type="ARBA" id="ARBA00022692"/>
    </source>
</evidence>
<evidence type="ECO:0000256" key="4">
    <source>
        <dbReference type="ARBA" id="ARBA00022475"/>
    </source>
</evidence>
<keyword evidence="4" id="KW-1003">Cell membrane</keyword>
<dbReference type="InterPro" id="IPR036890">
    <property type="entry name" value="HATPase_C_sf"/>
</dbReference>
<evidence type="ECO:0000256" key="5">
    <source>
        <dbReference type="ARBA" id="ARBA00022553"/>
    </source>
</evidence>
<dbReference type="Pfam" id="PF02518">
    <property type="entry name" value="HATPase_c"/>
    <property type="match status" value="1"/>
</dbReference>
<dbReference type="Gene3D" id="1.10.287.130">
    <property type="match status" value="1"/>
</dbReference>
<feature type="domain" description="HPt" evidence="16">
    <location>
        <begin position="559"/>
        <end position="662"/>
    </location>
</feature>
<dbReference type="InterPro" id="IPR004358">
    <property type="entry name" value="Sig_transdc_His_kin-like_C"/>
</dbReference>
<dbReference type="InterPro" id="IPR036641">
    <property type="entry name" value="HPT_dom_sf"/>
</dbReference>
<comment type="subcellular location">
    <subcellularLocation>
        <location evidence="2">Cell membrane</location>
        <topology evidence="2">Multi-pass membrane protein</topology>
    </subcellularLocation>
</comment>
<dbReference type="SUPFAM" id="SSF55874">
    <property type="entry name" value="ATPase domain of HSP90 chaperone/DNA topoisomerase II/histidine kinase"/>
    <property type="match status" value="1"/>
</dbReference>